<sequence>MCYPKFLIEQQNVQEIKRQALSLSRFNPMYRRSISTRKQEIFDKLKQQSN</sequence>
<dbReference type="AlphaFoldDB" id="A0A820I9N8"/>
<proteinExistence type="predicted"/>
<feature type="non-terminal residue" evidence="1">
    <location>
        <position position="1"/>
    </location>
</feature>
<name>A0A820I9N8_9BILA</name>
<reference evidence="1" key="1">
    <citation type="submission" date="2021-02" db="EMBL/GenBank/DDBJ databases">
        <authorList>
            <person name="Nowell W R."/>
        </authorList>
    </citation>
    <scope>NUCLEOTIDE SEQUENCE</scope>
</reference>
<evidence type="ECO:0000313" key="2">
    <source>
        <dbReference type="Proteomes" id="UP000663881"/>
    </source>
</evidence>
<evidence type="ECO:0000313" key="1">
    <source>
        <dbReference type="EMBL" id="CAF4303872.1"/>
    </source>
</evidence>
<dbReference type="Proteomes" id="UP000663881">
    <property type="component" value="Unassembled WGS sequence"/>
</dbReference>
<dbReference type="EMBL" id="CAJOAY010016722">
    <property type="protein sequence ID" value="CAF4303872.1"/>
    <property type="molecule type" value="Genomic_DNA"/>
</dbReference>
<accession>A0A820I9N8</accession>
<protein>
    <submittedName>
        <fullName evidence="1">Uncharacterized protein</fullName>
    </submittedName>
</protein>
<comment type="caution">
    <text evidence="1">The sequence shown here is derived from an EMBL/GenBank/DDBJ whole genome shotgun (WGS) entry which is preliminary data.</text>
</comment>
<organism evidence="1 2">
    <name type="scientific">Adineta steineri</name>
    <dbReference type="NCBI Taxonomy" id="433720"/>
    <lineage>
        <taxon>Eukaryota</taxon>
        <taxon>Metazoa</taxon>
        <taxon>Spiralia</taxon>
        <taxon>Gnathifera</taxon>
        <taxon>Rotifera</taxon>
        <taxon>Eurotatoria</taxon>
        <taxon>Bdelloidea</taxon>
        <taxon>Adinetida</taxon>
        <taxon>Adinetidae</taxon>
        <taxon>Adineta</taxon>
    </lineage>
</organism>
<gene>
    <name evidence="1" type="ORF">OKA104_LOCUS46351</name>
</gene>
<feature type="non-terminal residue" evidence="1">
    <location>
        <position position="50"/>
    </location>
</feature>